<dbReference type="Proteomes" id="UP000887013">
    <property type="component" value="Unassembled WGS sequence"/>
</dbReference>
<protein>
    <submittedName>
        <fullName evidence="1">Uncharacterized protein</fullName>
    </submittedName>
</protein>
<gene>
    <name evidence="1" type="ORF">NPIL_113341</name>
</gene>
<evidence type="ECO:0000313" key="2">
    <source>
        <dbReference type="Proteomes" id="UP000887013"/>
    </source>
</evidence>
<sequence>MNHARFHLSQSNRKKTLDDEHVVELEANSLVGVFQSLNGISQKGLRNFLPLDGIGIKAILDLGLIDCPFEIVHQRFFLKPGGGRKRNKNTIVFRLLTGRTVDEGAAGKASIVSVSERATDEKAPNRSFFYTVPDRMGRSLRHQRCSRVINGMDGKVQERAHALRRQPTMTFVAIAVRTRALLLFPMV</sequence>
<dbReference type="EMBL" id="BMAW01112231">
    <property type="protein sequence ID" value="GFT51567.1"/>
    <property type="molecule type" value="Genomic_DNA"/>
</dbReference>
<comment type="caution">
    <text evidence="1">The sequence shown here is derived from an EMBL/GenBank/DDBJ whole genome shotgun (WGS) entry which is preliminary data.</text>
</comment>
<evidence type="ECO:0000313" key="1">
    <source>
        <dbReference type="EMBL" id="GFT51567.1"/>
    </source>
</evidence>
<accession>A0A8X6P8G1</accession>
<keyword evidence="2" id="KW-1185">Reference proteome</keyword>
<organism evidence="1 2">
    <name type="scientific">Nephila pilipes</name>
    <name type="common">Giant wood spider</name>
    <name type="synonym">Nephila maculata</name>
    <dbReference type="NCBI Taxonomy" id="299642"/>
    <lineage>
        <taxon>Eukaryota</taxon>
        <taxon>Metazoa</taxon>
        <taxon>Ecdysozoa</taxon>
        <taxon>Arthropoda</taxon>
        <taxon>Chelicerata</taxon>
        <taxon>Arachnida</taxon>
        <taxon>Araneae</taxon>
        <taxon>Araneomorphae</taxon>
        <taxon>Entelegynae</taxon>
        <taxon>Araneoidea</taxon>
        <taxon>Nephilidae</taxon>
        <taxon>Nephila</taxon>
    </lineage>
</organism>
<name>A0A8X6P8G1_NEPPI</name>
<proteinExistence type="predicted"/>
<dbReference type="AlphaFoldDB" id="A0A8X6P8G1"/>
<reference evidence="1" key="1">
    <citation type="submission" date="2020-08" db="EMBL/GenBank/DDBJ databases">
        <title>Multicomponent nature underlies the extraordinary mechanical properties of spider dragline silk.</title>
        <authorList>
            <person name="Kono N."/>
            <person name="Nakamura H."/>
            <person name="Mori M."/>
            <person name="Yoshida Y."/>
            <person name="Ohtoshi R."/>
            <person name="Malay A.D."/>
            <person name="Moran D.A.P."/>
            <person name="Tomita M."/>
            <person name="Numata K."/>
            <person name="Arakawa K."/>
        </authorList>
    </citation>
    <scope>NUCLEOTIDE SEQUENCE</scope>
</reference>